<accession>A0A4Q9PKU5</accession>
<keyword evidence="3" id="KW-1185">Reference proteome</keyword>
<dbReference type="EMBL" id="ML145182">
    <property type="protein sequence ID" value="TBU54735.1"/>
    <property type="molecule type" value="Genomic_DNA"/>
</dbReference>
<evidence type="ECO:0000313" key="3">
    <source>
        <dbReference type="Proteomes" id="UP000292082"/>
    </source>
</evidence>
<organism evidence="2 3">
    <name type="scientific">Dichomitus squalens</name>
    <dbReference type="NCBI Taxonomy" id="114155"/>
    <lineage>
        <taxon>Eukaryota</taxon>
        <taxon>Fungi</taxon>
        <taxon>Dikarya</taxon>
        <taxon>Basidiomycota</taxon>
        <taxon>Agaricomycotina</taxon>
        <taxon>Agaricomycetes</taxon>
        <taxon>Polyporales</taxon>
        <taxon>Polyporaceae</taxon>
        <taxon>Dichomitus</taxon>
    </lineage>
</organism>
<dbReference type="Proteomes" id="UP000292082">
    <property type="component" value="Unassembled WGS sequence"/>
</dbReference>
<evidence type="ECO:0000313" key="2">
    <source>
        <dbReference type="EMBL" id="TBU54735.1"/>
    </source>
</evidence>
<feature type="region of interest" description="Disordered" evidence="1">
    <location>
        <begin position="121"/>
        <end position="156"/>
    </location>
</feature>
<evidence type="ECO:0000256" key="1">
    <source>
        <dbReference type="SAM" id="MobiDB-lite"/>
    </source>
</evidence>
<name>A0A4Q9PKU5_9APHY</name>
<protein>
    <submittedName>
        <fullName evidence="2">Uncharacterized protein</fullName>
    </submittedName>
</protein>
<gene>
    <name evidence="2" type="ORF">BD310DRAFT_935196</name>
</gene>
<reference evidence="2 3" key="1">
    <citation type="submission" date="2019-01" db="EMBL/GenBank/DDBJ databases">
        <title>Draft genome sequences of three monokaryotic isolates of the white-rot basidiomycete fungus Dichomitus squalens.</title>
        <authorList>
            <consortium name="DOE Joint Genome Institute"/>
            <person name="Lopez S.C."/>
            <person name="Andreopoulos B."/>
            <person name="Pangilinan J."/>
            <person name="Lipzen A."/>
            <person name="Riley R."/>
            <person name="Ahrendt S."/>
            <person name="Ng V."/>
            <person name="Barry K."/>
            <person name="Daum C."/>
            <person name="Grigoriev I.V."/>
            <person name="Hilden K.S."/>
            <person name="Makela M.R."/>
            <person name="de Vries R.P."/>
        </authorList>
    </citation>
    <scope>NUCLEOTIDE SEQUENCE [LARGE SCALE GENOMIC DNA]</scope>
    <source>
        <strain evidence="2 3">CBS 464.89</strain>
    </source>
</reference>
<feature type="compositionally biased region" description="Basic and acidic residues" evidence="1">
    <location>
        <begin position="121"/>
        <end position="131"/>
    </location>
</feature>
<dbReference type="AlphaFoldDB" id="A0A4Q9PKU5"/>
<sequence>MPHVFDVLRETTSVNSLPENLDVSRLFRSQVCPHKSKGGDTRKFGLNDLDDDRRALALREVNIPESIRNATYLDSFSKSASITTPRLISPHLSQAESLADILEEKWVGMSGTSLNAESLRKSAPYEDDPKGGRSPPFKSVNSARRKTRSSLSFANVSPHKIHTLRHTLPRSRHHNCHSGTICRSSELRPQGHVSNVASPKAIRNIPELIIRRAFMIEYVRATNESLGSLEQSPFRSLHLRDSENVPEGLGCGSAGAASNGEYFDEIVIEGTRRQLSRVSMQDDDDMNGA</sequence>
<proteinExistence type="predicted"/>